<feature type="chain" id="PRO_5045661891" description="Bacterial Ig domain-containing protein" evidence="2">
    <location>
        <begin position="21"/>
        <end position="182"/>
    </location>
</feature>
<feature type="signal peptide" evidence="2">
    <location>
        <begin position="1"/>
        <end position="20"/>
    </location>
</feature>
<gene>
    <name evidence="3" type="ORF">NZD89_05275</name>
</gene>
<reference evidence="3" key="1">
    <citation type="submission" date="2022-08" db="EMBL/GenBank/DDBJ databases">
        <title>Alicyclobacillus fastidiosus DSM 17978, complete genome.</title>
        <authorList>
            <person name="Wang Q."/>
            <person name="Cai R."/>
            <person name="Wang Z."/>
        </authorList>
    </citation>
    <scope>NUCLEOTIDE SEQUENCE</scope>
    <source>
        <strain evidence="3">DSM 17978</strain>
    </source>
</reference>
<name>A0ABY6ZJ30_9BACL</name>
<dbReference type="EMBL" id="CP104067">
    <property type="protein sequence ID" value="WAH42841.1"/>
    <property type="molecule type" value="Genomic_DNA"/>
</dbReference>
<sequence length="182" mass="19542">MKRIKVIICALLICISAAPAWHVPRAYAQTQTVSATVTFRVVSAADYQGLKGARVIVVDSSGRVITSGLTNSNGVWSVPLTVNSDPRFDGLGVVTAICVANGYNENVVFEVPVRQGTVQPITLYPVKPKLRNEASASLGQLHHLDVIEIVNKYASQMGLERQPGLSGESGYAPWGPNLKRAE</sequence>
<protein>
    <recommendedName>
        <fullName evidence="5">Bacterial Ig domain-containing protein</fullName>
    </recommendedName>
</protein>
<organism evidence="3 4">
    <name type="scientific">Alicyclobacillus fastidiosus</name>
    <dbReference type="NCBI Taxonomy" id="392011"/>
    <lineage>
        <taxon>Bacteria</taxon>
        <taxon>Bacillati</taxon>
        <taxon>Bacillota</taxon>
        <taxon>Bacilli</taxon>
        <taxon>Bacillales</taxon>
        <taxon>Alicyclobacillaceae</taxon>
        <taxon>Alicyclobacillus</taxon>
    </lineage>
</organism>
<feature type="region of interest" description="Disordered" evidence="1">
    <location>
        <begin position="161"/>
        <end position="182"/>
    </location>
</feature>
<proteinExistence type="predicted"/>
<evidence type="ECO:0000256" key="1">
    <source>
        <dbReference type="SAM" id="MobiDB-lite"/>
    </source>
</evidence>
<dbReference type="Proteomes" id="UP001164761">
    <property type="component" value="Chromosome"/>
</dbReference>
<accession>A0ABY6ZJ30</accession>
<dbReference type="RefSeq" id="WP_268006715.1">
    <property type="nucleotide sequence ID" value="NZ_BSUT01000001.1"/>
</dbReference>
<evidence type="ECO:0000256" key="2">
    <source>
        <dbReference type="SAM" id="SignalP"/>
    </source>
</evidence>
<evidence type="ECO:0008006" key="5">
    <source>
        <dbReference type="Google" id="ProtNLM"/>
    </source>
</evidence>
<keyword evidence="2" id="KW-0732">Signal</keyword>
<evidence type="ECO:0000313" key="4">
    <source>
        <dbReference type="Proteomes" id="UP001164761"/>
    </source>
</evidence>
<keyword evidence="4" id="KW-1185">Reference proteome</keyword>
<evidence type="ECO:0000313" key="3">
    <source>
        <dbReference type="EMBL" id="WAH42841.1"/>
    </source>
</evidence>